<dbReference type="InterPro" id="IPR000887">
    <property type="entry name" value="Aldlse_KDPG_KHG"/>
</dbReference>
<dbReference type="GO" id="GO:0008675">
    <property type="term" value="F:2-dehydro-3-deoxy-phosphogluconate aldolase activity"/>
    <property type="evidence" value="ECO:0007669"/>
    <property type="project" value="UniProtKB-EC"/>
</dbReference>
<dbReference type="FunCoup" id="F5YC27">
    <property type="interactions" value="171"/>
</dbReference>
<dbReference type="PANTHER" id="PTHR30246">
    <property type="entry name" value="2-KETO-3-DEOXY-6-PHOSPHOGLUCONATE ALDOLASE"/>
    <property type="match status" value="1"/>
</dbReference>
<dbReference type="NCBIfam" id="TIGR01182">
    <property type="entry name" value="eda"/>
    <property type="match status" value="1"/>
</dbReference>
<evidence type="ECO:0000256" key="4">
    <source>
        <dbReference type="ARBA" id="ARBA00011233"/>
    </source>
</evidence>
<evidence type="ECO:0000256" key="8">
    <source>
        <dbReference type="ARBA" id="ARBA00023277"/>
    </source>
</evidence>
<keyword evidence="8" id="KW-0119">Carbohydrate metabolism</keyword>
<dbReference type="InterPro" id="IPR013785">
    <property type="entry name" value="Aldolase_TIM"/>
</dbReference>
<dbReference type="InParanoid" id="F5YC27"/>
<evidence type="ECO:0000256" key="1">
    <source>
        <dbReference type="ARBA" id="ARBA00000654"/>
    </source>
</evidence>
<dbReference type="Proteomes" id="UP000009222">
    <property type="component" value="Chromosome"/>
</dbReference>
<dbReference type="AlphaFoldDB" id="F5YC27"/>
<dbReference type="SUPFAM" id="SSF51569">
    <property type="entry name" value="Aldolase"/>
    <property type="match status" value="1"/>
</dbReference>
<name>F5YC27_LEAAZ</name>
<evidence type="ECO:0000313" key="10">
    <source>
        <dbReference type="Proteomes" id="UP000009222"/>
    </source>
</evidence>
<dbReference type="PROSITE" id="PS00160">
    <property type="entry name" value="ALDOLASE_KDPG_KHG_2"/>
    <property type="match status" value="1"/>
</dbReference>
<dbReference type="EC" id="4.1.2.14" evidence="5"/>
<evidence type="ECO:0000256" key="6">
    <source>
        <dbReference type="ARBA" id="ARBA00023239"/>
    </source>
</evidence>
<comment type="similarity">
    <text evidence="3">Belongs to the KHG/KDPG aldolase family.</text>
</comment>
<evidence type="ECO:0000256" key="2">
    <source>
        <dbReference type="ARBA" id="ARBA00004736"/>
    </source>
</evidence>
<dbReference type="InterPro" id="IPR031337">
    <property type="entry name" value="KDPG/KHG_AS_1"/>
</dbReference>
<comment type="subunit">
    <text evidence="4">Homotrimer.</text>
</comment>
<protein>
    <recommendedName>
        <fullName evidence="5">2-dehydro-3-deoxy-phosphogluconate aldolase</fullName>
        <ecNumber evidence="5">4.1.2.14</ecNumber>
    </recommendedName>
</protein>
<dbReference type="PROSITE" id="PS00159">
    <property type="entry name" value="ALDOLASE_KDPG_KHG_1"/>
    <property type="match status" value="1"/>
</dbReference>
<dbReference type="InterPro" id="IPR031338">
    <property type="entry name" value="KDPG/KHG_AS_2"/>
</dbReference>
<keyword evidence="7" id="KW-0704">Schiff base</keyword>
<dbReference type="STRING" id="545695.TREAZ_1774"/>
<dbReference type="HOGENOM" id="CLU_077795_1_1_12"/>
<dbReference type="eggNOG" id="COG0800">
    <property type="taxonomic scope" value="Bacteria"/>
</dbReference>
<organism evidence="9 10">
    <name type="scientific">Leadbettera azotonutricia (strain ATCC BAA-888 / DSM 13862 / ZAS-9)</name>
    <name type="common">Treponema azotonutricium</name>
    <dbReference type="NCBI Taxonomy" id="545695"/>
    <lineage>
        <taxon>Bacteria</taxon>
        <taxon>Pseudomonadati</taxon>
        <taxon>Spirochaetota</taxon>
        <taxon>Spirochaetia</taxon>
        <taxon>Spirochaetales</taxon>
        <taxon>Breznakiellaceae</taxon>
        <taxon>Leadbettera</taxon>
    </lineage>
</organism>
<evidence type="ECO:0000256" key="7">
    <source>
        <dbReference type="ARBA" id="ARBA00023270"/>
    </source>
</evidence>
<gene>
    <name evidence="9" type="ordered locus">TREAZ_1774</name>
</gene>
<accession>F5YC27</accession>
<comment type="catalytic activity">
    <reaction evidence="1">
        <text>2-dehydro-3-deoxy-6-phospho-D-gluconate = D-glyceraldehyde 3-phosphate + pyruvate</text>
        <dbReference type="Rhea" id="RHEA:17089"/>
        <dbReference type="ChEBI" id="CHEBI:15361"/>
        <dbReference type="ChEBI" id="CHEBI:57569"/>
        <dbReference type="ChEBI" id="CHEBI:59776"/>
        <dbReference type="EC" id="4.1.2.14"/>
    </reaction>
</comment>
<dbReference type="EMBL" id="CP001841">
    <property type="protein sequence ID" value="AEF82228.1"/>
    <property type="molecule type" value="Genomic_DNA"/>
</dbReference>
<dbReference type="Gene3D" id="3.20.20.70">
    <property type="entry name" value="Aldolase class I"/>
    <property type="match status" value="1"/>
</dbReference>
<dbReference type="PANTHER" id="PTHR30246:SF1">
    <property type="entry name" value="2-DEHYDRO-3-DEOXY-6-PHOSPHOGALACTONATE ALDOLASE-RELATED"/>
    <property type="match status" value="1"/>
</dbReference>
<comment type="pathway">
    <text evidence="2">Carbohydrate acid metabolism; 2-dehydro-3-deoxy-D-gluconate degradation; D-glyceraldehyde 3-phosphate and pyruvate from 2-dehydro-3-deoxy-D-gluconate: step 2/2.</text>
</comment>
<keyword evidence="10" id="KW-1185">Reference proteome</keyword>
<evidence type="ECO:0000256" key="5">
    <source>
        <dbReference type="ARBA" id="ARBA00013063"/>
    </source>
</evidence>
<sequence>MGAIMKENNLTVTERIAATGLIPVVVMDDAGRAVDTAKAMAAGGVDIMEITLRTPAGLAAIEKTAAACPDILVGGGTVLSLEKCKEAISRGAAFIVSPGFDPVIVEYCLKNNVSVFPGCVTPTEITMALNKGLSVVKFFPANVYGGIKAIKALSGPFPHVKFIPTGGIDLNNLAEYSIPQVLAVGGGWLCDRMAINDGDYSLVTKICAQSVEIIKQKRQ</sequence>
<evidence type="ECO:0000256" key="3">
    <source>
        <dbReference type="ARBA" id="ARBA00006906"/>
    </source>
</evidence>
<dbReference type="CDD" id="cd00452">
    <property type="entry name" value="KDPG_aldolase"/>
    <property type="match status" value="1"/>
</dbReference>
<dbReference type="KEGG" id="taz:TREAZ_1774"/>
<keyword evidence="6 9" id="KW-0456">Lyase</keyword>
<evidence type="ECO:0000313" key="9">
    <source>
        <dbReference type="EMBL" id="AEF82228.1"/>
    </source>
</evidence>
<reference evidence="9 10" key="2">
    <citation type="journal article" date="2011" name="ISME J.">
        <title>RNA-seq reveals cooperative metabolic interactions between two termite-gut spirochete species in co-culture.</title>
        <authorList>
            <person name="Rosenthal A.Z."/>
            <person name="Matson E.G."/>
            <person name="Eldar A."/>
            <person name="Leadbetter J.R."/>
        </authorList>
    </citation>
    <scope>NUCLEOTIDE SEQUENCE [LARGE SCALE GENOMIC DNA]</scope>
    <source>
        <strain evidence="10">ATCC BAA-888 / DSM 13862 / ZAS-9</strain>
    </source>
</reference>
<proteinExistence type="inferred from homology"/>
<reference evidence="10" key="1">
    <citation type="submission" date="2009-12" db="EMBL/GenBank/DDBJ databases">
        <title>Complete sequence of Treponema azotonutricium strain ZAS-9.</title>
        <authorList>
            <person name="Tetu S.G."/>
            <person name="Matson E."/>
            <person name="Ren Q."/>
            <person name="Seshadri R."/>
            <person name="Elbourne L."/>
            <person name="Hassan K.A."/>
            <person name="Durkin A."/>
            <person name="Radune D."/>
            <person name="Mohamoud Y."/>
            <person name="Shay R."/>
            <person name="Jin S."/>
            <person name="Zhang X."/>
            <person name="Lucey K."/>
            <person name="Ballor N.R."/>
            <person name="Ottesen E."/>
            <person name="Rosenthal R."/>
            <person name="Allen A."/>
            <person name="Leadbetter J.R."/>
            <person name="Paulsen I.T."/>
        </authorList>
    </citation>
    <scope>NUCLEOTIDE SEQUENCE [LARGE SCALE GENOMIC DNA]</scope>
    <source>
        <strain evidence="10">ATCC BAA-888 / DSM 13862 / ZAS-9</strain>
    </source>
</reference>
<dbReference type="Pfam" id="PF01081">
    <property type="entry name" value="Aldolase"/>
    <property type="match status" value="1"/>
</dbReference>